<dbReference type="GO" id="GO:0070292">
    <property type="term" value="P:N-acylphosphatidylethanolamine metabolic process"/>
    <property type="evidence" value="ECO:0007669"/>
    <property type="project" value="TreeGrafter"/>
</dbReference>
<accession>A0A9P7VBP1</accession>
<protein>
    <recommendedName>
        <fullName evidence="1">Metallo-beta-lactamase domain-containing protein</fullName>
    </recommendedName>
</protein>
<name>A0A9P7VBP1_9ASCO</name>
<dbReference type="EMBL" id="JAHMUF010000006">
    <property type="protein sequence ID" value="KAG7194770.1"/>
    <property type="molecule type" value="Genomic_DNA"/>
</dbReference>
<dbReference type="GO" id="GO:0070290">
    <property type="term" value="F:N-acylphosphatidylethanolamine-specific phospholipase D activity"/>
    <property type="evidence" value="ECO:0007669"/>
    <property type="project" value="InterPro"/>
</dbReference>
<dbReference type="GO" id="GO:0070291">
    <property type="term" value="P:N-acylethanolamine metabolic process"/>
    <property type="evidence" value="ECO:0007669"/>
    <property type="project" value="TreeGrafter"/>
</dbReference>
<sequence>MKREALLKDLHITNKYQIDPDIQQFRSATISGLYVNPFEEYRPQTMFEFLAVRILEFIESIYGSQVEVHKKVHIPPNETHEIEEVLKSFPPSLETYRKNSQILQQCLASSKYFTSSSYKDIRDTMLFTWLGQSCSLIQIGGVNFLTDPIMGKHLISKHFGPARFLPSPLSLENIRHATNNHLSFVLVSHDHPDHLEMDFAKQLGNEPLWIVPMGLRTKLARKGIHRIVEMDWWDSLDITKYVGLEDSGDKFEIVCLPSMHWSGRYVYDSNTSLWCSFMIRRNGQSIVYHGGDTGYCKELFDAIGKKLSPVFLTMLPIGQYCPSWHQKPRHISPEEALTIHKQLGGKFMMGVHWGTFKLSSEPIMEPKTKLEELSEQQEHNLDCKSHIAPHHGLTYQYDLVKGTRQELEGDI</sequence>
<dbReference type="Gene3D" id="3.60.15.10">
    <property type="entry name" value="Ribonuclease Z/Hydroxyacylglutathione hydrolase-like"/>
    <property type="match status" value="1"/>
</dbReference>
<dbReference type="InterPro" id="IPR024884">
    <property type="entry name" value="NAPE-PLD"/>
</dbReference>
<dbReference type="GO" id="GO:0005737">
    <property type="term" value="C:cytoplasm"/>
    <property type="evidence" value="ECO:0007669"/>
    <property type="project" value="TreeGrafter"/>
</dbReference>
<dbReference type="Proteomes" id="UP000790833">
    <property type="component" value="Unassembled WGS sequence"/>
</dbReference>
<dbReference type="AlphaFoldDB" id="A0A9P7VBP1"/>
<dbReference type="OrthoDB" id="332863at2759"/>
<evidence type="ECO:0000313" key="3">
    <source>
        <dbReference type="Proteomes" id="UP000790833"/>
    </source>
</evidence>
<dbReference type="PANTHER" id="PTHR15032:SF4">
    <property type="entry name" value="N-ACYL-PHOSPHATIDYLETHANOLAMINE-HYDROLYZING PHOSPHOLIPASE D"/>
    <property type="match status" value="1"/>
</dbReference>
<dbReference type="InterPro" id="IPR001279">
    <property type="entry name" value="Metallo-B-lactamas"/>
</dbReference>
<dbReference type="Pfam" id="PF12706">
    <property type="entry name" value="Lactamase_B_2"/>
    <property type="match status" value="1"/>
</dbReference>
<dbReference type="InterPro" id="IPR036866">
    <property type="entry name" value="RibonucZ/Hydroxyglut_hydro"/>
</dbReference>
<reference evidence="2" key="1">
    <citation type="submission" date="2021-03" db="EMBL/GenBank/DDBJ databases">
        <authorList>
            <person name="Palmer J.M."/>
        </authorList>
    </citation>
    <scope>NUCLEOTIDE SEQUENCE</scope>
    <source>
        <strain evidence="2">ARV_011</strain>
    </source>
</reference>
<keyword evidence="3" id="KW-1185">Reference proteome</keyword>
<dbReference type="GO" id="GO:0008270">
    <property type="term" value="F:zinc ion binding"/>
    <property type="evidence" value="ECO:0007669"/>
    <property type="project" value="InterPro"/>
</dbReference>
<feature type="domain" description="Metallo-beta-lactamase" evidence="1">
    <location>
        <begin position="143"/>
        <end position="353"/>
    </location>
</feature>
<dbReference type="SUPFAM" id="SSF56281">
    <property type="entry name" value="Metallo-hydrolase/oxidoreductase"/>
    <property type="match status" value="1"/>
</dbReference>
<dbReference type="GeneID" id="66117824"/>
<dbReference type="PANTHER" id="PTHR15032">
    <property type="entry name" value="N-ACYL-PHOSPHATIDYLETHANOLAMINE-HYDROLYZING PHOSPHOLIPASE D"/>
    <property type="match status" value="1"/>
</dbReference>
<evidence type="ECO:0000313" key="2">
    <source>
        <dbReference type="EMBL" id="KAG7194770.1"/>
    </source>
</evidence>
<organism evidence="2 3">
    <name type="scientific">Scheffersomyces spartinae</name>
    <dbReference type="NCBI Taxonomy" id="45513"/>
    <lineage>
        <taxon>Eukaryota</taxon>
        <taxon>Fungi</taxon>
        <taxon>Dikarya</taxon>
        <taxon>Ascomycota</taxon>
        <taxon>Saccharomycotina</taxon>
        <taxon>Pichiomycetes</taxon>
        <taxon>Debaryomycetaceae</taxon>
        <taxon>Scheffersomyces</taxon>
    </lineage>
</organism>
<gene>
    <name evidence="2" type="ORF">KQ657_004450</name>
</gene>
<comment type="caution">
    <text evidence="2">The sequence shown here is derived from an EMBL/GenBank/DDBJ whole genome shotgun (WGS) entry which is preliminary data.</text>
</comment>
<proteinExistence type="predicted"/>
<evidence type="ECO:0000259" key="1">
    <source>
        <dbReference type="Pfam" id="PF12706"/>
    </source>
</evidence>
<dbReference type="RefSeq" id="XP_043050317.1">
    <property type="nucleotide sequence ID" value="XM_043195120.1"/>
</dbReference>
<dbReference type="PIRSF" id="PIRSF038896">
    <property type="entry name" value="NAPE-PLD"/>
    <property type="match status" value="1"/>
</dbReference>